<evidence type="ECO:0000313" key="4">
    <source>
        <dbReference type="EMBL" id="OAE27594.1"/>
    </source>
</evidence>
<organism evidence="4 5">
    <name type="scientific">Marchantia polymorpha subsp. ruderalis</name>
    <dbReference type="NCBI Taxonomy" id="1480154"/>
    <lineage>
        <taxon>Eukaryota</taxon>
        <taxon>Viridiplantae</taxon>
        <taxon>Streptophyta</taxon>
        <taxon>Embryophyta</taxon>
        <taxon>Marchantiophyta</taxon>
        <taxon>Marchantiopsida</taxon>
        <taxon>Marchantiidae</taxon>
        <taxon>Marchantiales</taxon>
        <taxon>Marchantiaceae</taxon>
        <taxon>Marchantia</taxon>
    </lineage>
</organism>
<evidence type="ECO:0000256" key="2">
    <source>
        <dbReference type="ARBA" id="ARBA00022614"/>
    </source>
</evidence>
<dbReference type="Proteomes" id="UP000077202">
    <property type="component" value="Unassembled WGS sequence"/>
</dbReference>
<protein>
    <submittedName>
        <fullName evidence="4">Uncharacterized protein</fullName>
    </submittedName>
</protein>
<dbReference type="SMART" id="SM00368">
    <property type="entry name" value="LRR_RI"/>
    <property type="match status" value="4"/>
</dbReference>
<dbReference type="Gene3D" id="3.80.10.10">
    <property type="entry name" value="Ribonuclease Inhibitor"/>
    <property type="match status" value="2"/>
</dbReference>
<dbReference type="GO" id="GO:0005634">
    <property type="term" value="C:nucleus"/>
    <property type="evidence" value="ECO:0007669"/>
    <property type="project" value="TreeGrafter"/>
</dbReference>
<evidence type="ECO:0000313" key="5">
    <source>
        <dbReference type="Proteomes" id="UP000077202"/>
    </source>
</evidence>
<evidence type="ECO:0000256" key="3">
    <source>
        <dbReference type="ARBA" id="ARBA00022737"/>
    </source>
</evidence>
<dbReference type="InterPro" id="IPR027038">
    <property type="entry name" value="RanGap"/>
</dbReference>
<keyword evidence="1" id="KW-0343">GTPase activation</keyword>
<keyword evidence="2" id="KW-0433">Leucine-rich repeat</keyword>
<dbReference type="GO" id="GO:0048471">
    <property type="term" value="C:perinuclear region of cytoplasm"/>
    <property type="evidence" value="ECO:0007669"/>
    <property type="project" value="TreeGrafter"/>
</dbReference>
<proteinExistence type="predicted"/>
<dbReference type="GO" id="GO:0006913">
    <property type="term" value="P:nucleocytoplasmic transport"/>
    <property type="evidence" value="ECO:0007669"/>
    <property type="project" value="TreeGrafter"/>
</dbReference>
<reference evidence="4" key="1">
    <citation type="submission" date="2016-03" db="EMBL/GenBank/DDBJ databases">
        <title>Mechanisms controlling the formation of the plant cell surface in tip-growing cells are functionally conserved among land plants.</title>
        <authorList>
            <person name="Honkanen S."/>
            <person name="Jones V.A."/>
            <person name="Morieri G."/>
            <person name="Champion C."/>
            <person name="Hetherington A.J."/>
            <person name="Kelly S."/>
            <person name="Saint-Marcoux D."/>
            <person name="Proust H."/>
            <person name="Prescott H."/>
            <person name="Dolan L."/>
        </authorList>
    </citation>
    <scope>NUCLEOTIDE SEQUENCE [LARGE SCALE GENOMIC DNA]</scope>
    <source>
        <tissue evidence="4">Whole gametophyte</tissue>
    </source>
</reference>
<comment type="caution">
    <text evidence="4">The sequence shown here is derived from an EMBL/GenBank/DDBJ whole genome shotgun (WGS) entry which is preliminary data.</text>
</comment>
<sequence>MRSSQATVPSHGIGPFLHSSLPLSFWSSLVSTTFTLKVEFEMEGSSKCLFLMIRAPIEVTGPAKPSLSKWSLGIMDGGIGALGRALQQQPFPELRQLTVCNCRLIGEKGMAELARSIGTGNLNNLEVLKFQSNHFIGDTGAKVLADALQSGKLASLRRIDLLDNGIGDEGLSAIALALGSGNVPKLTSLRVGSEAEAFHMKGGQALARMIQSENLPFLEDLRFRGCVVEEGVIAVIKALETRTVGALKKLDLRYCGIGLEGAILLARALSLPCFSSLRLLDLGDSVL</sequence>
<dbReference type="PANTHER" id="PTHR24113">
    <property type="entry name" value="RAN GTPASE-ACTIVATING PROTEIN 1"/>
    <property type="match status" value="1"/>
</dbReference>
<dbReference type="GO" id="GO:0031267">
    <property type="term" value="F:small GTPase binding"/>
    <property type="evidence" value="ECO:0007669"/>
    <property type="project" value="TreeGrafter"/>
</dbReference>
<dbReference type="EMBL" id="LVLJ01001861">
    <property type="protein sequence ID" value="OAE27594.1"/>
    <property type="molecule type" value="Genomic_DNA"/>
</dbReference>
<dbReference type="InterPro" id="IPR032675">
    <property type="entry name" value="LRR_dom_sf"/>
</dbReference>
<gene>
    <name evidence="4" type="ORF">AXG93_492s1100</name>
</gene>
<dbReference type="GO" id="GO:0005096">
    <property type="term" value="F:GTPase activator activity"/>
    <property type="evidence" value="ECO:0007669"/>
    <property type="project" value="UniProtKB-KW"/>
</dbReference>
<name>A0A176W3J7_MARPO</name>
<keyword evidence="5" id="KW-1185">Reference proteome</keyword>
<dbReference type="InterPro" id="IPR001611">
    <property type="entry name" value="Leu-rich_rpt"/>
</dbReference>
<dbReference type="SUPFAM" id="SSF52047">
    <property type="entry name" value="RNI-like"/>
    <property type="match status" value="1"/>
</dbReference>
<dbReference type="PANTHER" id="PTHR24113:SF12">
    <property type="entry name" value="RAN GTPASE-ACTIVATING PROTEIN 1"/>
    <property type="match status" value="1"/>
</dbReference>
<accession>A0A176W3J7</accession>
<evidence type="ECO:0000256" key="1">
    <source>
        <dbReference type="ARBA" id="ARBA00022468"/>
    </source>
</evidence>
<dbReference type="AlphaFoldDB" id="A0A176W3J7"/>
<dbReference type="SMART" id="SM00367">
    <property type="entry name" value="LRR_CC"/>
    <property type="match status" value="2"/>
</dbReference>
<dbReference type="InterPro" id="IPR006553">
    <property type="entry name" value="Leu-rich_rpt_Cys-con_subtyp"/>
</dbReference>
<dbReference type="GO" id="GO:0005829">
    <property type="term" value="C:cytosol"/>
    <property type="evidence" value="ECO:0007669"/>
    <property type="project" value="TreeGrafter"/>
</dbReference>
<keyword evidence="3" id="KW-0677">Repeat</keyword>
<dbReference type="Pfam" id="PF13516">
    <property type="entry name" value="LRR_6"/>
    <property type="match status" value="3"/>
</dbReference>